<gene>
    <name evidence="5" type="ORF">AFUS01_LOCUS18820</name>
</gene>
<dbReference type="PANTHER" id="PTHR45641">
    <property type="entry name" value="TETRATRICOPEPTIDE REPEAT PROTEIN (AFU_ORTHOLOGUE AFUA_6G03870)"/>
    <property type="match status" value="1"/>
</dbReference>
<reference evidence="5" key="1">
    <citation type="submission" date="2021-06" db="EMBL/GenBank/DDBJ databases">
        <authorList>
            <person name="Hodson N. C."/>
            <person name="Mongue J. A."/>
            <person name="Jaron S. K."/>
        </authorList>
    </citation>
    <scope>NUCLEOTIDE SEQUENCE</scope>
</reference>
<evidence type="ECO:0000313" key="5">
    <source>
        <dbReference type="EMBL" id="CAG7730155.1"/>
    </source>
</evidence>
<dbReference type="Proteomes" id="UP000708208">
    <property type="component" value="Unassembled WGS sequence"/>
</dbReference>
<sequence length="843" mass="95878">MDNNSGNSGRSAEIAQEQSDNKRKSVPDPEDTNPTSETTNKITGVIITGSYHGDMKVSVTVKSPNSIERPKRLEFNVDGCVPTFTGRKDFIKDLHEDIVNNQKNKPPSARFQAVVICGMAGVGKTQLVRKYIELYKNSYDHVLWINADSYALAMSCFLRIAAKISIDLNYDGRRKLDEDILDEIWDFFCQKYTLIVYDNVEFFKAEDGKNGLHLLLPRINSEWRVPAIIVTTRNPNWENFTFRDLKGFDMNESWELLSKQDFNDTEDNRRLVEELQSLCNGLPVGVQQAISFFRHKRKTSIGTSKGSYTSEIFLNEVSVSKKKFLSTEPPEFVSKNLYVLIEMILEQINSMEYGDLALRCLGLMAILNADNIPTVIINEYFKNEGDNLAEALVLLHDRNLVTSSEDCYQMPQMIQAVLLDSNKIESNFVQKKEDLMPAIITFFSKFLEGIAVNLRQAHEIINIAVILETQIPLGNDSEEILQFRNVLSDKLEEFGSYNIAPSISEDDFGANDVFSGEGDSENKEGLCSEEVNPGRDQHFLTPSNDVSEIPDKITGPEDPPTLTVEHKMERVLESQDDHNELKQLLTCDVPQVENIELDPGHPNTHPTEHNTNKVLGPEHPNTLTTKESIADVLESQEKYGKAYRIYNEVLEVRNRILGPENADTLATKYNIAGVLEFQEKYEAAYRIYNEVLEAENKMLGPQHPDTLTTKQSIANVLECQGKYASAYRIYEEVLEIQNKTLGPQHPDTLTTKDNLADVLKSQDKYEEAYQIYNQVLEIKHTLLREHKDPCQIYNNVPETENKILGPDHPDTLVTTHDTEICSEDQRVTEEVDFIAERRCCKFL</sequence>
<proteinExistence type="predicted"/>
<dbReference type="PANTHER" id="PTHR45641:SF19">
    <property type="entry name" value="NEPHROCYSTIN-3"/>
    <property type="match status" value="1"/>
</dbReference>
<dbReference type="Pfam" id="PF00931">
    <property type="entry name" value="NB-ARC"/>
    <property type="match status" value="1"/>
</dbReference>
<evidence type="ECO:0000313" key="6">
    <source>
        <dbReference type="Proteomes" id="UP000708208"/>
    </source>
</evidence>
<accession>A0A8J2JZZ9</accession>
<protein>
    <recommendedName>
        <fullName evidence="4">NB-ARC domain-containing protein</fullName>
    </recommendedName>
</protein>
<dbReference type="InterPro" id="IPR002182">
    <property type="entry name" value="NB-ARC"/>
</dbReference>
<feature type="region of interest" description="Disordered" evidence="3">
    <location>
        <begin position="598"/>
        <end position="622"/>
    </location>
</feature>
<feature type="region of interest" description="Disordered" evidence="3">
    <location>
        <begin position="532"/>
        <end position="561"/>
    </location>
</feature>
<dbReference type="InterPro" id="IPR019734">
    <property type="entry name" value="TPR_rpt"/>
</dbReference>
<keyword evidence="2" id="KW-0802">TPR repeat</keyword>
<evidence type="ECO:0000259" key="4">
    <source>
        <dbReference type="Pfam" id="PF00931"/>
    </source>
</evidence>
<evidence type="ECO:0000256" key="3">
    <source>
        <dbReference type="SAM" id="MobiDB-lite"/>
    </source>
</evidence>
<feature type="domain" description="NB-ARC" evidence="4">
    <location>
        <begin position="109"/>
        <end position="264"/>
    </location>
</feature>
<dbReference type="EMBL" id="CAJVCH010189785">
    <property type="protein sequence ID" value="CAG7730155.1"/>
    <property type="molecule type" value="Genomic_DNA"/>
</dbReference>
<feature type="compositionally biased region" description="Polar residues" evidence="3">
    <location>
        <begin position="32"/>
        <end position="42"/>
    </location>
</feature>
<dbReference type="GO" id="GO:0043531">
    <property type="term" value="F:ADP binding"/>
    <property type="evidence" value="ECO:0007669"/>
    <property type="project" value="InterPro"/>
</dbReference>
<comment type="caution">
    <text evidence="5">The sequence shown here is derived from an EMBL/GenBank/DDBJ whole genome shotgun (WGS) entry which is preliminary data.</text>
</comment>
<keyword evidence="1" id="KW-0677">Repeat</keyword>
<evidence type="ECO:0000256" key="1">
    <source>
        <dbReference type="ARBA" id="ARBA00022737"/>
    </source>
</evidence>
<feature type="region of interest" description="Disordered" evidence="3">
    <location>
        <begin position="1"/>
        <end position="43"/>
    </location>
</feature>
<evidence type="ECO:0000256" key="2">
    <source>
        <dbReference type="ARBA" id="ARBA00022803"/>
    </source>
</evidence>
<dbReference type="SMART" id="SM00028">
    <property type="entry name" value="TPR"/>
    <property type="match status" value="4"/>
</dbReference>
<organism evidence="5 6">
    <name type="scientific">Allacma fusca</name>
    <dbReference type="NCBI Taxonomy" id="39272"/>
    <lineage>
        <taxon>Eukaryota</taxon>
        <taxon>Metazoa</taxon>
        <taxon>Ecdysozoa</taxon>
        <taxon>Arthropoda</taxon>
        <taxon>Hexapoda</taxon>
        <taxon>Collembola</taxon>
        <taxon>Symphypleona</taxon>
        <taxon>Sminthuridae</taxon>
        <taxon>Allacma</taxon>
    </lineage>
</organism>
<dbReference type="OrthoDB" id="8123811at2759"/>
<feature type="compositionally biased region" description="Polar residues" evidence="3">
    <location>
        <begin position="1"/>
        <end position="10"/>
    </location>
</feature>
<keyword evidence="6" id="KW-1185">Reference proteome</keyword>
<dbReference type="AlphaFoldDB" id="A0A8J2JZZ9"/>
<dbReference type="Pfam" id="PF13424">
    <property type="entry name" value="TPR_12"/>
    <property type="match status" value="2"/>
</dbReference>
<name>A0A8J2JZZ9_9HEXA</name>